<evidence type="ECO:0008006" key="3">
    <source>
        <dbReference type="Google" id="ProtNLM"/>
    </source>
</evidence>
<accession>A0ABS0CUX4</accession>
<organism evidence="1 2">
    <name type="scientific">Nocardia amamiensis</name>
    <dbReference type="NCBI Taxonomy" id="404578"/>
    <lineage>
        <taxon>Bacteria</taxon>
        <taxon>Bacillati</taxon>
        <taxon>Actinomycetota</taxon>
        <taxon>Actinomycetes</taxon>
        <taxon>Mycobacteriales</taxon>
        <taxon>Nocardiaceae</taxon>
        <taxon>Nocardia</taxon>
    </lineage>
</organism>
<dbReference type="PANTHER" id="PTHR32011">
    <property type="entry name" value="OS08G0472400 PROTEIN"/>
    <property type="match status" value="1"/>
</dbReference>
<keyword evidence="2" id="KW-1185">Reference proteome</keyword>
<dbReference type="Proteomes" id="UP000702209">
    <property type="component" value="Unassembled WGS sequence"/>
</dbReference>
<gene>
    <name evidence="1" type="ORF">IU459_22700</name>
</gene>
<dbReference type="PANTHER" id="PTHR32011:SF2">
    <property type="entry name" value="OS08G0472400 PROTEIN"/>
    <property type="match status" value="1"/>
</dbReference>
<reference evidence="1 2" key="1">
    <citation type="submission" date="2020-10" db="EMBL/GenBank/DDBJ databases">
        <title>Identification of Nocardia species via Next-generation sequencing and recognition of intraspecies genetic diversity.</title>
        <authorList>
            <person name="Li P."/>
            <person name="Li P."/>
            <person name="Lu B."/>
        </authorList>
    </citation>
    <scope>NUCLEOTIDE SEQUENCE [LARGE SCALE GENOMIC DNA]</scope>
    <source>
        <strain evidence="1 2">BJ06-0157</strain>
    </source>
</reference>
<sequence>MVEASGIRLGREAAARLAELGCCEIRPGLTDSEFERIEKRYGFEFADDHRAFLAAGLPVRDLDEVDAEWSAWEKPWPDWRDGAHEDLQRHLEWPVDHAVRPVEQEKLWLQCWGERPADPADAVSRARAWLQGLPKLVPVYGHRFLPPGRGSFGHPVLSVWQLGDIICYGGDLKTWTRLEFTDVDDDDWHTEEWKSRVSMPFWRDYLL</sequence>
<evidence type="ECO:0000313" key="2">
    <source>
        <dbReference type="Proteomes" id="UP000702209"/>
    </source>
</evidence>
<comment type="caution">
    <text evidence="1">The sequence shown here is derived from an EMBL/GenBank/DDBJ whole genome shotgun (WGS) entry which is preliminary data.</text>
</comment>
<evidence type="ECO:0000313" key="1">
    <source>
        <dbReference type="EMBL" id="MBF6300330.1"/>
    </source>
</evidence>
<dbReference type="EMBL" id="JADLQX010000017">
    <property type="protein sequence ID" value="MBF6300330.1"/>
    <property type="molecule type" value="Genomic_DNA"/>
</dbReference>
<name>A0ABS0CUX4_9NOCA</name>
<protein>
    <recommendedName>
        <fullName evidence="3">Knr4/Smi1-like domain-containing protein</fullName>
    </recommendedName>
</protein>
<proteinExistence type="predicted"/>